<dbReference type="InterPro" id="IPR011051">
    <property type="entry name" value="RmlC_Cupin_sf"/>
</dbReference>
<dbReference type="Pfam" id="PF01370">
    <property type="entry name" value="Epimerase"/>
    <property type="match status" value="1"/>
</dbReference>
<dbReference type="OrthoDB" id="9801056at2"/>
<proteinExistence type="predicted"/>
<dbReference type="AlphaFoldDB" id="A0A1H7NQD5"/>
<dbReference type="Proteomes" id="UP000199081">
    <property type="component" value="Unassembled WGS sequence"/>
</dbReference>
<dbReference type="SUPFAM" id="SSF51735">
    <property type="entry name" value="NAD(P)-binding Rossmann-fold domains"/>
    <property type="match status" value="1"/>
</dbReference>
<protein>
    <submittedName>
        <fullName evidence="3">UDP-2-acetamido-2,6-beta-L-arabino-hexul-4-ose reductase</fullName>
    </submittedName>
</protein>
<name>A0A1H7NQD5_9LACT</name>
<dbReference type="CDD" id="cd07007">
    <property type="entry name" value="cupin_CapF-like_C"/>
    <property type="match status" value="1"/>
</dbReference>
<dbReference type="SUPFAM" id="SSF51182">
    <property type="entry name" value="RmlC-like cupins"/>
    <property type="match status" value="1"/>
</dbReference>
<dbReference type="Gene3D" id="2.60.120.10">
    <property type="entry name" value="Jelly Rolls"/>
    <property type="match status" value="1"/>
</dbReference>
<evidence type="ECO:0000259" key="2">
    <source>
        <dbReference type="Pfam" id="PF14667"/>
    </source>
</evidence>
<dbReference type="PANTHER" id="PTHR43245">
    <property type="entry name" value="BIFUNCTIONAL POLYMYXIN RESISTANCE PROTEIN ARNA"/>
    <property type="match status" value="1"/>
</dbReference>
<dbReference type="EMBL" id="FNZU01000015">
    <property type="protein sequence ID" value="SEL25248.1"/>
    <property type="molecule type" value="Genomic_DNA"/>
</dbReference>
<feature type="domain" description="NAD-dependent epimerase/dehydratase" evidence="1">
    <location>
        <begin position="3"/>
        <end position="185"/>
    </location>
</feature>
<dbReference type="InterPro" id="IPR050177">
    <property type="entry name" value="Lipid_A_modif_metabolic_enz"/>
</dbReference>
<dbReference type="RefSeq" id="WP_091482633.1">
    <property type="nucleotide sequence ID" value="NZ_BJYC01000017.1"/>
</dbReference>
<organism evidence="3 4">
    <name type="scientific">Alkalibacterium pelagium</name>
    <dbReference type="NCBI Taxonomy" id="426702"/>
    <lineage>
        <taxon>Bacteria</taxon>
        <taxon>Bacillati</taxon>
        <taxon>Bacillota</taxon>
        <taxon>Bacilli</taxon>
        <taxon>Lactobacillales</taxon>
        <taxon>Carnobacteriaceae</taxon>
        <taxon>Alkalibacterium</taxon>
    </lineage>
</organism>
<evidence type="ECO:0000259" key="1">
    <source>
        <dbReference type="Pfam" id="PF01370"/>
    </source>
</evidence>
<dbReference type="Pfam" id="PF14667">
    <property type="entry name" value="Polysacc_synt_C"/>
    <property type="match status" value="1"/>
</dbReference>
<sequence>MKILITGSEGFVGKNLVIELKNRGYQDLYLYDRENSLKDLEKWTLDCDFIFHLAGVNRPESEDEFMEGNADLTSQITRMLEKNNNKAPIMISSSIQAEKDNSYGKSKKAGEDYIFEYGERNNIPVYVYRFSNLYGKWSKPNYNTVIATFCHNIANSLPIQVNDPTVEITFQYIDDVVNELINCLEGNGSKIGKYYDVTEKNTRTLGEVAQLIKGFKESRKTLEVPDMRDSFTKKLYSTYLSFLPEDDFSYKLKMNQDDRGSFTEFLRSPDRGQVSINVSKPGITKGQHWHHSKNEKFLVVKGNGVIRFRKVGEDKVIEYPVNGEELEVVDIPTGYTHSIVNTGGEEMVTVMWVNEPFDPDNADTYYLEV</sequence>
<evidence type="ECO:0000313" key="3">
    <source>
        <dbReference type="EMBL" id="SEL25248.1"/>
    </source>
</evidence>
<evidence type="ECO:0000313" key="4">
    <source>
        <dbReference type="Proteomes" id="UP000199081"/>
    </source>
</evidence>
<keyword evidence="4" id="KW-1185">Reference proteome</keyword>
<dbReference type="InterPro" id="IPR029303">
    <property type="entry name" value="CapF_C"/>
</dbReference>
<dbReference type="Gene3D" id="3.40.50.720">
    <property type="entry name" value="NAD(P)-binding Rossmann-like Domain"/>
    <property type="match status" value="1"/>
</dbReference>
<gene>
    <name evidence="3" type="ORF">SAMN04488099_11552</name>
</gene>
<dbReference type="InterPro" id="IPR001509">
    <property type="entry name" value="Epimerase_deHydtase"/>
</dbReference>
<dbReference type="InterPro" id="IPR036291">
    <property type="entry name" value="NAD(P)-bd_dom_sf"/>
</dbReference>
<reference evidence="4" key="1">
    <citation type="submission" date="2016-10" db="EMBL/GenBank/DDBJ databases">
        <authorList>
            <person name="Varghese N."/>
            <person name="Submissions S."/>
        </authorList>
    </citation>
    <scope>NUCLEOTIDE SEQUENCE [LARGE SCALE GENOMIC DNA]</scope>
    <source>
        <strain evidence="4">DSM 19183</strain>
    </source>
</reference>
<feature type="domain" description="Capsular polysaccharide assembling protein CapF C-terminal" evidence="2">
    <location>
        <begin position="255"/>
        <end position="365"/>
    </location>
</feature>
<accession>A0A1H7NQD5</accession>
<dbReference type="InterPro" id="IPR014710">
    <property type="entry name" value="RmlC-like_jellyroll"/>
</dbReference>
<dbReference type="STRING" id="426702.SAMN04488099_11552"/>
<dbReference type="PANTHER" id="PTHR43245:SF55">
    <property type="entry name" value="NAD(P)-BINDING DOMAIN-CONTAINING PROTEIN"/>
    <property type="match status" value="1"/>
</dbReference>